<dbReference type="GO" id="GO:0005886">
    <property type="term" value="C:plasma membrane"/>
    <property type="evidence" value="ECO:0007669"/>
    <property type="project" value="UniProtKB-SubCell"/>
</dbReference>
<feature type="transmembrane region" description="Helical" evidence="10">
    <location>
        <begin position="350"/>
        <end position="374"/>
    </location>
</feature>
<keyword evidence="5" id="KW-0297">G-protein coupled receptor</keyword>
<evidence type="ECO:0000256" key="4">
    <source>
        <dbReference type="ARBA" id="ARBA00022989"/>
    </source>
</evidence>
<dbReference type="GO" id="GO:0008528">
    <property type="term" value="F:G protein-coupled peptide receptor activity"/>
    <property type="evidence" value="ECO:0007669"/>
    <property type="project" value="InterPro"/>
</dbReference>
<dbReference type="EMBL" id="UYSU01035393">
    <property type="protein sequence ID" value="VDL96065.1"/>
    <property type="molecule type" value="Genomic_DNA"/>
</dbReference>
<feature type="region of interest" description="Disordered" evidence="9">
    <location>
        <begin position="385"/>
        <end position="408"/>
    </location>
</feature>
<evidence type="ECO:0000313" key="13">
    <source>
        <dbReference type="EMBL" id="VDL96065.1"/>
    </source>
</evidence>
<dbReference type="PROSITE" id="PS50262">
    <property type="entry name" value="G_PROTEIN_RECEP_F1_2"/>
    <property type="match status" value="1"/>
</dbReference>
<keyword evidence="3 10" id="KW-0812">Transmembrane</keyword>
<feature type="transmembrane region" description="Helical" evidence="10">
    <location>
        <begin position="203"/>
        <end position="221"/>
    </location>
</feature>
<gene>
    <name evidence="13" type="ORF">SSLN_LOCUS9680</name>
    <name evidence="12" type="ORF">TR151357</name>
</gene>
<evidence type="ECO:0000256" key="7">
    <source>
        <dbReference type="ARBA" id="ARBA00023170"/>
    </source>
</evidence>
<sequence>MSLNATCDLYWDSYVRVDYNDTCNFEFLVPPHDIDIGKFWASVILSVFGALFNLWALILLVADYNAPRSLDRRLGSSQMTTIACQPRLNTTNRSKKRSTMQAGLIVFCLFEVFYHATQATGESIRLYSWLRIRREMVLPPESSTLPPEFALLPVTGSVFDCLRDAGICCRNWAITLITIARAEVVVWPLASQFYQRCLRKKRVFLTAIGLVTTLSLLLGVLRRLDTTLDVCYSSNLKSYCTTEKPFLMNLTEMTSFYFTYQTLLPWILIFIFTSLIIIKLKPWKKSSENFIHRHNPEINKKGKAHDSHVRASIAVTVLAAFFTVFELPTFALCIYFLALDPYADLANWTTAANIFLQLDSIANFFLLILTMPSLRRQLASGMGRPFGRSNTSQSDGIKLGETEVISNI</sequence>
<evidence type="ECO:0000313" key="12">
    <source>
        <dbReference type="EMBL" id="JAP40603.1"/>
    </source>
</evidence>
<evidence type="ECO:0000313" key="15">
    <source>
        <dbReference type="WBParaSite" id="SSLN_0001004201-mRNA-1"/>
    </source>
</evidence>
<reference evidence="12" key="1">
    <citation type="submission" date="2016-01" db="EMBL/GenBank/DDBJ databases">
        <title>Reference transcriptome for the parasite Schistocephalus solidus: insights into the molecular evolution of parasitism.</title>
        <authorList>
            <person name="Hebert F.O."/>
            <person name="Grambauer S."/>
            <person name="Barber I."/>
            <person name="Landry C.R."/>
            <person name="Aubin-Horth N."/>
        </authorList>
    </citation>
    <scope>NUCLEOTIDE SEQUENCE</scope>
</reference>
<dbReference type="InterPro" id="IPR019427">
    <property type="entry name" value="7TM_GPCR_serpentine_rcpt_Srw"/>
</dbReference>
<feature type="transmembrane region" description="Helical" evidence="10">
    <location>
        <begin position="311"/>
        <end position="338"/>
    </location>
</feature>
<evidence type="ECO:0000259" key="11">
    <source>
        <dbReference type="PROSITE" id="PS50262"/>
    </source>
</evidence>
<feature type="transmembrane region" description="Helical" evidence="10">
    <location>
        <begin position="39"/>
        <end position="62"/>
    </location>
</feature>
<evidence type="ECO:0000256" key="9">
    <source>
        <dbReference type="SAM" id="MobiDB-lite"/>
    </source>
</evidence>
<evidence type="ECO:0000256" key="3">
    <source>
        <dbReference type="ARBA" id="ARBA00022692"/>
    </source>
</evidence>
<evidence type="ECO:0000256" key="2">
    <source>
        <dbReference type="ARBA" id="ARBA00022475"/>
    </source>
</evidence>
<keyword evidence="14" id="KW-1185">Reference proteome</keyword>
<dbReference type="EMBL" id="GEEE01022622">
    <property type="protein sequence ID" value="JAP40603.1"/>
    <property type="molecule type" value="Transcribed_RNA"/>
</dbReference>
<evidence type="ECO:0000256" key="10">
    <source>
        <dbReference type="SAM" id="Phobius"/>
    </source>
</evidence>
<evidence type="ECO:0000256" key="1">
    <source>
        <dbReference type="ARBA" id="ARBA00004651"/>
    </source>
</evidence>
<keyword evidence="7 12" id="KW-0675">Receptor</keyword>
<dbReference type="PANTHER" id="PTHR24229:SF40">
    <property type="entry name" value="ALLATOSTATIN C RECEPTOR 1-RELATED"/>
    <property type="match status" value="1"/>
</dbReference>
<accession>A0A0X3NM92</accession>
<dbReference type="GO" id="GO:0043005">
    <property type="term" value="C:neuron projection"/>
    <property type="evidence" value="ECO:0007669"/>
    <property type="project" value="TreeGrafter"/>
</dbReference>
<keyword evidence="8" id="KW-0807">Transducer</keyword>
<organism evidence="12">
    <name type="scientific">Schistocephalus solidus</name>
    <name type="common">Tapeworm</name>
    <dbReference type="NCBI Taxonomy" id="70667"/>
    <lineage>
        <taxon>Eukaryota</taxon>
        <taxon>Metazoa</taxon>
        <taxon>Spiralia</taxon>
        <taxon>Lophotrochozoa</taxon>
        <taxon>Platyhelminthes</taxon>
        <taxon>Cestoda</taxon>
        <taxon>Eucestoda</taxon>
        <taxon>Diphyllobothriidea</taxon>
        <taxon>Diphyllobothriidae</taxon>
        <taxon>Schistocephalus</taxon>
    </lineage>
</organism>
<reference evidence="15" key="2">
    <citation type="submission" date="2016-06" db="UniProtKB">
        <authorList>
            <consortium name="WormBaseParasite"/>
        </authorList>
    </citation>
    <scope>IDENTIFICATION</scope>
</reference>
<protein>
    <submittedName>
        <fullName evidence="12 15">Serpentine type 7TM GPCR chemoreceptor Srw</fullName>
    </submittedName>
</protein>
<dbReference type="Proteomes" id="UP000275846">
    <property type="component" value="Unassembled WGS sequence"/>
</dbReference>
<evidence type="ECO:0000256" key="5">
    <source>
        <dbReference type="ARBA" id="ARBA00023040"/>
    </source>
</evidence>
<dbReference type="Pfam" id="PF10324">
    <property type="entry name" value="7TM_GPCR_Srw"/>
    <property type="match status" value="1"/>
</dbReference>
<comment type="subcellular location">
    <subcellularLocation>
        <location evidence="1">Cell membrane</location>
        <topology evidence="1">Multi-pass membrane protein</topology>
    </subcellularLocation>
</comment>
<proteinExistence type="predicted"/>
<dbReference type="SUPFAM" id="SSF81321">
    <property type="entry name" value="Family A G protein-coupled receptor-like"/>
    <property type="match status" value="1"/>
</dbReference>
<dbReference type="AlphaFoldDB" id="A0A0X3NM92"/>
<reference evidence="13 14" key="3">
    <citation type="submission" date="2018-11" db="EMBL/GenBank/DDBJ databases">
        <authorList>
            <consortium name="Pathogen Informatics"/>
        </authorList>
    </citation>
    <scope>NUCLEOTIDE SEQUENCE [LARGE SCALE GENOMIC DNA]</scope>
    <source>
        <strain evidence="13 14">NST_G2</strain>
    </source>
</reference>
<evidence type="ECO:0000313" key="14">
    <source>
        <dbReference type="Proteomes" id="UP000275846"/>
    </source>
</evidence>
<evidence type="ECO:0000256" key="8">
    <source>
        <dbReference type="ARBA" id="ARBA00023224"/>
    </source>
</evidence>
<dbReference type="WBParaSite" id="SSLN_0001004201-mRNA-1">
    <property type="protein sequence ID" value="SSLN_0001004201-mRNA-1"/>
    <property type="gene ID" value="SSLN_0001004201"/>
</dbReference>
<dbReference type="InterPro" id="IPR017452">
    <property type="entry name" value="GPCR_Rhodpsn_7TM"/>
</dbReference>
<dbReference type="Gene3D" id="1.20.1070.10">
    <property type="entry name" value="Rhodopsin 7-helix transmembrane proteins"/>
    <property type="match status" value="1"/>
</dbReference>
<dbReference type="OrthoDB" id="6259709at2759"/>
<keyword evidence="6 10" id="KW-0472">Membrane</keyword>
<feature type="domain" description="G-protein coupled receptors family 1 profile" evidence="11">
    <location>
        <begin position="172"/>
        <end position="367"/>
    </location>
</feature>
<feature type="transmembrane region" description="Helical" evidence="10">
    <location>
        <begin position="257"/>
        <end position="278"/>
    </location>
</feature>
<dbReference type="GO" id="GO:0042277">
    <property type="term" value="F:peptide binding"/>
    <property type="evidence" value="ECO:0007669"/>
    <property type="project" value="TreeGrafter"/>
</dbReference>
<name>A0A0X3NM92_SCHSO</name>
<keyword evidence="2" id="KW-1003">Cell membrane</keyword>
<evidence type="ECO:0000256" key="6">
    <source>
        <dbReference type="ARBA" id="ARBA00023136"/>
    </source>
</evidence>
<dbReference type="PANTHER" id="PTHR24229">
    <property type="entry name" value="NEUROPEPTIDES RECEPTOR"/>
    <property type="match status" value="1"/>
</dbReference>
<keyword evidence="4 10" id="KW-1133">Transmembrane helix</keyword>